<accession>A0A8T2WQJ0</accession>
<dbReference type="GO" id="GO:0010291">
    <property type="term" value="F:beta-carotene 3-hydroxylase activity"/>
    <property type="evidence" value="ECO:0007669"/>
    <property type="project" value="UniProtKB-EC"/>
</dbReference>
<dbReference type="Proteomes" id="UP000807159">
    <property type="component" value="Chromosome 17"/>
</dbReference>
<proteinExistence type="inferred from homology"/>
<dbReference type="PANTHER" id="PTHR31899">
    <property type="entry name" value="BETA-CAROTENE 3-HYDROXYLASE 1, CHLOROPLASTIC"/>
    <property type="match status" value="1"/>
</dbReference>
<protein>
    <recommendedName>
        <fullName evidence="5">beta-carotene 3-hydroxylase</fullName>
        <ecNumber evidence="5">1.14.15.24</ecNumber>
    </recommendedName>
</protein>
<evidence type="ECO:0000256" key="3">
    <source>
        <dbReference type="ARBA" id="ARBA00022746"/>
    </source>
</evidence>
<evidence type="ECO:0000256" key="6">
    <source>
        <dbReference type="SAM" id="Phobius"/>
    </source>
</evidence>
<evidence type="ECO:0000313" key="8">
    <source>
        <dbReference type="Proteomes" id="UP000807159"/>
    </source>
</evidence>
<comment type="subcellular location">
    <subcellularLocation>
        <location evidence="1">Plastid</location>
        <location evidence="1">Chloroplast membrane</location>
        <topology evidence="1">Multi-pass membrane protein</topology>
    </subcellularLocation>
</comment>
<evidence type="ECO:0000256" key="5">
    <source>
        <dbReference type="ARBA" id="ARBA00026097"/>
    </source>
</evidence>
<gene>
    <name evidence="7" type="ORF">H0E87_027692</name>
</gene>
<comment type="similarity">
    <text evidence="2">Belongs to the sterol desaturase family.</text>
</comment>
<feature type="transmembrane region" description="Helical" evidence="6">
    <location>
        <begin position="105"/>
        <end position="128"/>
    </location>
</feature>
<organism evidence="7 8">
    <name type="scientific">Populus deltoides</name>
    <name type="common">Eastern poplar</name>
    <name type="synonym">Eastern cottonwood</name>
    <dbReference type="NCBI Taxonomy" id="3696"/>
    <lineage>
        <taxon>Eukaryota</taxon>
        <taxon>Viridiplantae</taxon>
        <taxon>Streptophyta</taxon>
        <taxon>Embryophyta</taxon>
        <taxon>Tracheophyta</taxon>
        <taxon>Spermatophyta</taxon>
        <taxon>Magnoliopsida</taxon>
        <taxon>eudicotyledons</taxon>
        <taxon>Gunneridae</taxon>
        <taxon>Pentapetalae</taxon>
        <taxon>rosids</taxon>
        <taxon>fabids</taxon>
        <taxon>Malpighiales</taxon>
        <taxon>Salicaceae</taxon>
        <taxon>Saliceae</taxon>
        <taxon>Populus</taxon>
    </lineage>
</organism>
<comment type="caution">
    <text evidence="7">The sequence shown here is derived from an EMBL/GenBank/DDBJ whole genome shotgun (WGS) entry which is preliminary data.</text>
</comment>
<keyword evidence="6" id="KW-0812">Transmembrane</keyword>
<evidence type="ECO:0000256" key="2">
    <source>
        <dbReference type="ARBA" id="ARBA00009324"/>
    </source>
</evidence>
<dbReference type="PANTHER" id="PTHR31899:SF9">
    <property type="entry name" value="BETA-CAROTENE 3-HYDROXYLASE 1, CHLOROPLASTIC"/>
    <property type="match status" value="1"/>
</dbReference>
<keyword evidence="8" id="KW-1185">Reference proteome</keyword>
<dbReference type="InterPro" id="IPR045019">
    <property type="entry name" value="BETA-OHASE-like"/>
</dbReference>
<dbReference type="GO" id="GO:0016119">
    <property type="term" value="P:carotene metabolic process"/>
    <property type="evidence" value="ECO:0007669"/>
    <property type="project" value="TreeGrafter"/>
</dbReference>
<keyword evidence="4" id="KW-0560">Oxidoreductase</keyword>
<evidence type="ECO:0000256" key="4">
    <source>
        <dbReference type="ARBA" id="ARBA00023002"/>
    </source>
</evidence>
<name>A0A8T2WQJ0_POPDE</name>
<reference evidence="7" key="1">
    <citation type="journal article" date="2021" name="J. Hered.">
        <title>Genome Assembly of Salicaceae Populus deltoides (Eastern Cottonwood) I-69 Based on Nanopore Sequencing and Hi-C Technologies.</title>
        <authorList>
            <person name="Bai S."/>
            <person name="Wu H."/>
            <person name="Zhang J."/>
            <person name="Pan Z."/>
            <person name="Zhao W."/>
            <person name="Li Z."/>
            <person name="Tong C."/>
        </authorList>
    </citation>
    <scope>NUCLEOTIDE SEQUENCE</scope>
    <source>
        <tissue evidence="7">Leaf</tissue>
    </source>
</reference>
<dbReference type="EC" id="1.14.15.24" evidence="5"/>
<evidence type="ECO:0000313" key="7">
    <source>
        <dbReference type="EMBL" id="KAH8483040.1"/>
    </source>
</evidence>
<dbReference type="AlphaFoldDB" id="A0A8T2WQJ0"/>
<keyword evidence="6" id="KW-0472">Membrane</keyword>
<sequence>MAAGLTAATVPKPFRYNSVSHLLPKPVTAASLFFPPIRHQSFSHYGTKVPRKTSLAVCFVVEDQTKPSSAHIENQQEEVPKDVNENQISTPRVAERLERKRKERATYLIAAVMSSLGITSMAVMAVYYRFYWLEVPSFHSCLKSRVFLNQLSTCIGSKICVWQQGGEVPLSEMFGTFALSVGAAVGMEFWARWAHRALWHASLWHMHEVMLMLSNS</sequence>
<evidence type="ECO:0000256" key="1">
    <source>
        <dbReference type="ARBA" id="ARBA00004508"/>
    </source>
</evidence>
<dbReference type="GO" id="GO:0031969">
    <property type="term" value="C:chloroplast membrane"/>
    <property type="evidence" value="ECO:0007669"/>
    <property type="project" value="UniProtKB-SubCell"/>
</dbReference>
<dbReference type="GO" id="GO:0016123">
    <property type="term" value="P:xanthophyll biosynthetic process"/>
    <property type="evidence" value="ECO:0007669"/>
    <property type="project" value="TreeGrafter"/>
</dbReference>
<dbReference type="EMBL" id="JACEGQ020000017">
    <property type="protein sequence ID" value="KAH8483040.1"/>
    <property type="molecule type" value="Genomic_DNA"/>
</dbReference>
<keyword evidence="6" id="KW-1133">Transmembrane helix</keyword>
<keyword evidence="3" id="KW-0125">Carotenoid biosynthesis</keyword>